<dbReference type="Proteomes" id="UP000078492">
    <property type="component" value="Unassembled WGS sequence"/>
</dbReference>
<name>A0A151IRP4_9HYME</name>
<dbReference type="EMBL" id="KQ981120">
    <property type="protein sequence ID" value="KYN09366.1"/>
    <property type="molecule type" value="Genomic_DNA"/>
</dbReference>
<evidence type="ECO:0000313" key="3">
    <source>
        <dbReference type="Proteomes" id="UP000078492"/>
    </source>
</evidence>
<evidence type="ECO:0000259" key="1">
    <source>
        <dbReference type="Pfam" id="PF26215"/>
    </source>
</evidence>
<keyword evidence="3" id="KW-1185">Reference proteome</keyword>
<protein>
    <recommendedName>
        <fullName evidence="1">Helix-turn-helix domain-containing protein</fullName>
    </recommendedName>
</protein>
<proteinExistence type="predicted"/>
<feature type="domain" description="Helix-turn-helix" evidence="1">
    <location>
        <begin position="29"/>
        <end position="64"/>
    </location>
</feature>
<gene>
    <name evidence="2" type="ORF">ALC57_18524</name>
</gene>
<dbReference type="AlphaFoldDB" id="A0A151IRP4"/>
<organism evidence="2 3">
    <name type="scientific">Trachymyrmex cornetzi</name>
    <dbReference type="NCBI Taxonomy" id="471704"/>
    <lineage>
        <taxon>Eukaryota</taxon>
        <taxon>Metazoa</taxon>
        <taxon>Ecdysozoa</taxon>
        <taxon>Arthropoda</taxon>
        <taxon>Hexapoda</taxon>
        <taxon>Insecta</taxon>
        <taxon>Pterygota</taxon>
        <taxon>Neoptera</taxon>
        <taxon>Endopterygota</taxon>
        <taxon>Hymenoptera</taxon>
        <taxon>Apocrita</taxon>
        <taxon>Aculeata</taxon>
        <taxon>Formicoidea</taxon>
        <taxon>Formicidae</taxon>
        <taxon>Myrmicinae</taxon>
        <taxon>Trachymyrmex</taxon>
    </lineage>
</organism>
<dbReference type="InterPro" id="IPR058912">
    <property type="entry name" value="HTH_animal"/>
</dbReference>
<accession>A0A151IRP4</accession>
<sequence>RLNFLDVTIMNMNGKLEFNLYHKLTFSGRYLSFSHPKYYSDNFKFIIKTFLDNDYPMNFIFDSIDLRLKSLLKRQTLKQTDKPNVDKKITS</sequence>
<evidence type="ECO:0000313" key="2">
    <source>
        <dbReference type="EMBL" id="KYN09366.1"/>
    </source>
</evidence>
<dbReference type="Pfam" id="PF26215">
    <property type="entry name" value="HTH_animal"/>
    <property type="match status" value="1"/>
</dbReference>
<feature type="non-terminal residue" evidence="2">
    <location>
        <position position="1"/>
    </location>
</feature>
<reference evidence="2 3" key="1">
    <citation type="submission" date="2015-09" db="EMBL/GenBank/DDBJ databases">
        <title>Trachymyrmex cornetzi WGS genome.</title>
        <authorList>
            <person name="Nygaard S."/>
            <person name="Hu H."/>
            <person name="Boomsma J."/>
            <person name="Zhang G."/>
        </authorList>
    </citation>
    <scope>NUCLEOTIDE SEQUENCE [LARGE SCALE GENOMIC DNA]</scope>
    <source>
        <strain evidence="2">Tcor2-1</strain>
        <tissue evidence="2">Whole body</tissue>
    </source>
</reference>